<dbReference type="InterPro" id="IPR036641">
    <property type="entry name" value="HPT_dom_sf"/>
</dbReference>
<dbReference type="Gene3D" id="1.20.120.160">
    <property type="entry name" value="HPT domain"/>
    <property type="match status" value="1"/>
</dbReference>
<keyword evidence="9" id="KW-0547">Nucleotide-binding</keyword>
<evidence type="ECO:0000256" key="13">
    <source>
        <dbReference type="ARBA" id="ARBA00023012"/>
    </source>
</evidence>
<feature type="domain" description="Histidine kinase" evidence="18">
    <location>
        <begin position="530"/>
        <end position="751"/>
    </location>
</feature>
<comment type="subcellular location">
    <subcellularLocation>
        <location evidence="2">Cell membrane</location>
        <topology evidence="2">Multi-pass membrane protein</topology>
    </subcellularLocation>
</comment>
<dbReference type="FunFam" id="1.10.287.130:FF:000003">
    <property type="entry name" value="Histidine kinase"/>
    <property type="match status" value="1"/>
</dbReference>
<dbReference type="InterPro" id="IPR035965">
    <property type="entry name" value="PAS-like_dom_sf"/>
</dbReference>
<dbReference type="PROSITE" id="PS50109">
    <property type="entry name" value="HIS_KIN"/>
    <property type="match status" value="1"/>
</dbReference>
<dbReference type="Pfam" id="PF01627">
    <property type="entry name" value="Hpt"/>
    <property type="match status" value="1"/>
</dbReference>
<dbReference type="InterPro" id="IPR036890">
    <property type="entry name" value="HATPase_C_sf"/>
</dbReference>
<dbReference type="FunFam" id="3.30.565.10:FF:000010">
    <property type="entry name" value="Sensor histidine kinase RcsC"/>
    <property type="match status" value="1"/>
</dbReference>
<dbReference type="CDD" id="cd00088">
    <property type="entry name" value="HPT"/>
    <property type="match status" value="1"/>
</dbReference>
<dbReference type="AlphaFoldDB" id="A0A426TVM6"/>
<evidence type="ECO:0000259" key="22">
    <source>
        <dbReference type="PROSITE" id="PS50894"/>
    </source>
</evidence>
<dbReference type="GO" id="GO:0005524">
    <property type="term" value="F:ATP binding"/>
    <property type="evidence" value="ECO:0007669"/>
    <property type="project" value="UniProtKB-KW"/>
</dbReference>
<dbReference type="InterPro" id="IPR011006">
    <property type="entry name" value="CheY-like_superfamily"/>
</dbReference>
<evidence type="ECO:0000256" key="7">
    <source>
        <dbReference type="ARBA" id="ARBA00022679"/>
    </source>
</evidence>
<evidence type="ECO:0000256" key="6">
    <source>
        <dbReference type="ARBA" id="ARBA00022553"/>
    </source>
</evidence>
<dbReference type="PROSITE" id="PS50110">
    <property type="entry name" value="RESPONSE_REGULATORY"/>
    <property type="match status" value="1"/>
</dbReference>
<dbReference type="Gene3D" id="3.40.50.2300">
    <property type="match status" value="1"/>
</dbReference>
<dbReference type="PANTHER" id="PTHR45339">
    <property type="entry name" value="HYBRID SIGNAL TRANSDUCTION HISTIDINE KINASE J"/>
    <property type="match status" value="1"/>
</dbReference>
<evidence type="ECO:0000259" key="20">
    <source>
        <dbReference type="PROSITE" id="PS50112"/>
    </source>
</evidence>
<dbReference type="PROSITE" id="PS50113">
    <property type="entry name" value="PAC"/>
    <property type="match status" value="3"/>
</dbReference>
<dbReference type="InterPro" id="IPR001610">
    <property type="entry name" value="PAC"/>
</dbReference>
<evidence type="ECO:0000313" key="24">
    <source>
        <dbReference type="Proteomes" id="UP000280307"/>
    </source>
</evidence>
<evidence type="ECO:0000256" key="16">
    <source>
        <dbReference type="PROSITE-ProRule" id="PRU00110"/>
    </source>
</evidence>
<dbReference type="InterPro" id="IPR013656">
    <property type="entry name" value="PAS_4"/>
</dbReference>
<dbReference type="SMART" id="SM00448">
    <property type="entry name" value="REC"/>
    <property type="match status" value="1"/>
</dbReference>
<dbReference type="GO" id="GO:0000155">
    <property type="term" value="F:phosphorelay sensor kinase activity"/>
    <property type="evidence" value="ECO:0007669"/>
    <property type="project" value="InterPro"/>
</dbReference>
<dbReference type="Proteomes" id="UP000280307">
    <property type="component" value="Unassembled WGS sequence"/>
</dbReference>
<dbReference type="InterPro" id="IPR001789">
    <property type="entry name" value="Sig_transdc_resp-reg_receiver"/>
</dbReference>
<dbReference type="InterPro" id="IPR004358">
    <property type="entry name" value="Sig_transdc_His_kin-like_C"/>
</dbReference>
<feature type="domain" description="PAS" evidence="20">
    <location>
        <begin position="8"/>
        <end position="78"/>
    </location>
</feature>
<evidence type="ECO:0000256" key="10">
    <source>
        <dbReference type="ARBA" id="ARBA00022777"/>
    </source>
</evidence>
<keyword evidence="10" id="KW-0418">Kinase</keyword>
<evidence type="ECO:0000256" key="8">
    <source>
        <dbReference type="ARBA" id="ARBA00022692"/>
    </source>
</evidence>
<name>A0A426TVM6_9CHLR</name>
<dbReference type="SUPFAM" id="SSF55785">
    <property type="entry name" value="PYP-like sensor domain (PAS domain)"/>
    <property type="match status" value="4"/>
</dbReference>
<dbReference type="EMBL" id="RSAS01000646">
    <property type="protein sequence ID" value="RRR69334.1"/>
    <property type="molecule type" value="Genomic_DNA"/>
</dbReference>
<evidence type="ECO:0000313" key="23">
    <source>
        <dbReference type="EMBL" id="RRR69334.1"/>
    </source>
</evidence>
<feature type="domain" description="PAC" evidence="21">
    <location>
        <begin position="461"/>
        <end position="512"/>
    </location>
</feature>
<dbReference type="Gene3D" id="3.30.450.20">
    <property type="entry name" value="PAS domain"/>
    <property type="match status" value="4"/>
</dbReference>
<dbReference type="InterPro" id="IPR036097">
    <property type="entry name" value="HisK_dim/P_sf"/>
</dbReference>
<keyword evidence="5" id="KW-1003">Cell membrane</keyword>
<evidence type="ECO:0000256" key="15">
    <source>
        <dbReference type="ARBA" id="ARBA00074306"/>
    </source>
</evidence>
<dbReference type="Pfam" id="PF00512">
    <property type="entry name" value="HisKA"/>
    <property type="match status" value="1"/>
</dbReference>
<dbReference type="EC" id="2.7.13.3" evidence="4"/>
<dbReference type="CDD" id="cd17546">
    <property type="entry name" value="REC_hyHK_CKI1_RcsC-like"/>
    <property type="match status" value="1"/>
</dbReference>
<feature type="modified residue" description="4-aspartylphosphate" evidence="17">
    <location>
        <position position="826"/>
    </location>
</feature>
<dbReference type="Gene3D" id="3.30.565.10">
    <property type="entry name" value="Histidine kinase-like ATPase, C-terminal domain"/>
    <property type="match status" value="1"/>
</dbReference>
<comment type="similarity">
    <text evidence="3">In the N-terminal section; belongs to the phytochrome family.</text>
</comment>
<comment type="catalytic activity">
    <reaction evidence="1">
        <text>ATP + protein L-histidine = ADP + protein N-phospho-L-histidine.</text>
        <dbReference type="EC" id="2.7.13.3"/>
    </reaction>
</comment>
<dbReference type="SUPFAM" id="SSF47384">
    <property type="entry name" value="Homodimeric domain of signal transducing histidine kinase"/>
    <property type="match status" value="1"/>
</dbReference>
<evidence type="ECO:0000256" key="2">
    <source>
        <dbReference type="ARBA" id="ARBA00004651"/>
    </source>
</evidence>
<dbReference type="InterPro" id="IPR013655">
    <property type="entry name" value="PAS_fold_3"/>
</dbReference>
<dbReference type="InterPro" id="IPR008207">
    <property type="entry name" value="Sig_transdc_His_kin_Hpt_dom"/>
</dbReference>
<reference evidence="23 24" key="1">
    <citation type="submission" date="2018-12" db="EMBL/GenBank/DDBJ databases">
        <title>Genome Sequence of Candidatus Viridilinea halotolerans isolated from saline sulfide-rich spring.</title>
        <authorList>
            <person name="Grouzdev D.S."/>
            <person name="Burganskaya E.I."/>
            <person name="Krutkina M.S."/>
            <person name="Sukhacheva M.V."/>
            <person name="Gorlenko V.M."/>
        </authorList>
    </citation>
    <scope>NUCLEOTIDE SEQUENCE [LARGE SCALE GENOMIC DNA]</scope>
    <source>
        <strain evidence="23">Chok-6</strain>
    </source>
</reference>
<dbReference type="InterPro" id="IPR000014">
    <property type="entry name" value="PAS"/>
</dbReference>
<dbReference type="CDD" id="cd16922">
    <property type="entry name" value="HATPase_EvgS-ArcB-TorS-like"/>
    <property type="match status" value="1"/>
</dbReference>
<evidence type="ECO:0000259" key="18">
    <source>
        <dbReference type="PROSITE" id="PS50109"/>
    </source>
</evidence>
<evidence type="ECO:0000256" key="14">
    <source>
        <dbReference type="ARBA" id="ARBA00023136"/>
    </source>
</evidence>
<dbReference type="CDD" id="cd00082">
    <property type="entry name" value="HisKA"/>
    <property type="match status" value="1"/>
</dbReference>
<dbReference type="SMART" id="SM00086">
    <property type="entry name" value="PAC"/>
    <property type="match status" value="3"/>
</dbReference>
<organism evidence="23 24">
    <name type="scientific">Candidatus Viridilinea halotolerans</name>
    <dbReference type="NCBI Taxonomy" id="2491704"/>
    <lineage>
        <taxon>Bacteria</taxon>
        <taxon>Bacillati</taxon>
        <taxon>Chloroflexota</taxon>
        <taxon>Chloroflexia</taxon>
        <taxon>Chloroflexales</taxon>
        <taxon>Chloroflexineae</taxon>
        <taxon>Oscillochloridaceae</taxon>
        <taxon>Candidatus Viridilinea</taxon>
    </lineage>
</organism>
<proteinExistence type="inferred from homology"/>
<dbReference type="Gene3D" id="1.10.287.130">
    <property type="match status" value="1"/>
</dbReference>
<evidence type="ECO:0000256" key="12">
    <source>
        <dbReference type="ARBA" id="ARBA00022989"/>
    </source>
</evidence>
<feature type="domain" description="PAC" evidence="21">
    <location>
        <begin position="81"/>
        <end position="133"/>
    </location>
</feature>
<dbReference type="SMART" id="SM00388">
    <property type="entry name" value="HisKA"/>
    <property type="match status" value="1"/>
</dbReference>
<dbReference type="Gene3D" id="2.10.70.100">
    <property type="match status" value="1"/>
</dbReference>
<gene>
    <name evidence="23" type="ORF">EI684_15895</name>
</gene>
<evidence type="ECO:0000259" key="19">
    <source>
        <dbReference type="PROSITE" id="PS50110"/>
    </source>
</evidence>
<comment type="caution">
    <text evidence="23">The sequence shown here is derived from an EMBL/GenBank/DDBJ whole genome shotgun (WGS) entry which is preliminary data.</text>
</comment>
<dbReference type="PANTHER" id="PTHR45339:SF1">
    <property type="entry name" value="HYBRID SIGNAL TRANSDUCTION HISTIDINE KINASE J"/>
    <property type="match status" value="1"/>
</dbReference>
<evidence type="ECO:0000259" key="21">
    <source>
        <dbReference type="PROSITE" id="PS50113"/>
    </source>
</evidence>
<dbReference type="SMART" id="SM00387">
    <property type="entry name" value="HATPase_c"/>
    <property type="match status" value="1"/>
</dbReference>
<dbReference type="PROSITE" id="PS50112">
    <property type="entry name" value="PAS"/>
    <property type="match status" value="1"/>
</dbReference>
<dbReference type="Pfam" id="PF02518">
    <property type="entry name" value="HATPase_c"/>
    <property type="match status" value="1"/>
</dbReference>
<dbReference type="CDD" id="cd00130">
    <property type="entry name" value="PAS"/>
    <property type="match status" value="2"/>
</dbReference>
<keyword evidence="12" id="KW-1133">Transmembrane helix</keyword>
<evidence type="ECO:0000256" key="3">
    <source>
        <dbReference type="ARBA" id="ARBA00006402"/>
    </source>
</evidence>
<sequence>MKDKYRLKTELIQSLFDSIPDIIFFKDVHGVYFGCNMPFSRFVGMAKAEIIGKTDYDLFKSDVAQSFREQDEIIMTQLTPRHNQEWVTYPDGRRVLFDTLKTPYRGEDGTLIGILGISRDITEQKSAEDALQQAHDIVENVQLGLYVYHLEDFNDDRTLRMKYANPATECMTGIAVSALVGKTLDENFPHLRAINVPQRYAEVVRSGAAHIFEDILYGDDRVMRACFSVKAFPLPHNHVGVAFENITEKVAIQDTIKQSISQLKKAEEIGNTGSWDYNLITGELLWSDQTYRIYGETPEHFTVTFDNVVAHYPDEDRELVLAAFHSALREQSDLNIDHRIVTGSGESRFVQEIGRLILADDGQPLRMIGSVVDITERKLTEQALKRTTLLLNDAQRIAKLGAWELDLVSGKTTWTEEVYRIHEVDRDFDHNLHNGISFYHPDDQDTIAQAIQRALETKQAFDEICRFITAKGNELWVRVSGHPITRKGKVTQLVGMFQDITAQKRSELELLQAKEQAESASKAKSNFVANMSHEIRTPLNGVIGFMDLLQRTQLTPLQQQYLRNAHVSAHTLLAIINDILDFSKIEAGMLHLENITTDMFALLEESIATIKYAAQEKKLRVLLDIERKIPRFALVDPLRLKQVLTNLLSNAVKFTTQGEVELRVRYTQLDERKGRYTFMVRDTGIGITAAQQERLFRAFAQADSSTTRKFGGTGLGLTISAMLVQKMGSTIQVESEPGQYSIFYFDLITDTLNIDVAVPEVVAPEQEVLTHSHVKILVAEDVAMNMILLKAILDRMLPDSEVIEAQNGFEVVALWTEHQPDLLFMDVQMPEMDGIEATQEIRRRERGRTKHVPIIALTAGAFQEEKDRCLAAGMDDFIAKPISAERIQLVLNKYVQSETQTAFAGHFHKDRLMQRCGDLRVMKQVIAMVLTDFPAKMKKMKAAIEHADLKTLRLTAHQLKGSAATVEFPQLAALAGELEQMAEGNDNMPRLQTHYAALSAEWESVSRLLAE</sequence>
<evidence type="ECO:0000256" key="4">
    <source>
        <dbReference type="ARBA" id="ARBA00012438"/>
    </source>
</evidence>
<evidence type="ECO:0000256" key="5">
    <source>
        <dbReference type="ARBA" id="ARBA00022475"/>
    </source>
</evidence>
<feature type="domain" description="PAC" evidence="21">
    <location>
        <begin position="334"/>
        <end position="386"/>
    </location>
</feature>
<feature type="domain" description="Response regulatory" evidence="19">
    <location>
        <begin position="775"/>
        <end position="895"/>
    </location>
</feature>
<keyword evidence="8" id="KW-0812">Transmembrane</keyword>
<protein>
    <recommendedName>
        <fullName evidence="15">Circadian input-output histidine kinase CikA</fullName>
        <ecNumber evidence="4">2.7.13.3</ecNumber>
    </recommendedName>
</protein>
<feature type="modified residue" description="Phosphohistidine" evidence="16">
    <location>
        <position position="957"/>
    </location>
</feature>
<evidence type="ECO:0000256" key="1">
    <source>
        <dbReference type="ARBA" id="ARBA00000085"/>
    </source>
</evidence>
<keyword evidence="7" id="KW-0808">Transferase</keyword>
<dbReference type="SMART" id="SM00091">
    <property type="entry name" value="PAS"/>
    <property type="match status" value="3"/>
</dbReference>
<dbReference type="Pfam" id="PF08447">
    <property type="entry name" value="PAS_3"/>
    <property type="match status" value="2"/>
</dbReference>
<dbReference type="SUPFAM" id="SSF47226">
    <property type="entry name" value="Histidine-containing phosphotransfer domain, HPT domain"/>
    <property type="match status" value="1"/>
</dbReference>
<dbReference type="InterPro" id="IPR003594">
    <property type="entry name" value="HATPase_dom"/>
</dbReference>
<evidence type="ECO:0000256" key="11">
    <source>
        <dbReference type="ARBA" id="ARBA00022840"/>
    </source>
</evidence>
<dbReference type="SUPFAM" id="SSF55874">
    <property type="entry name" value="ATPase domain of HSP90 chaperone/DNA topoisomerase II/histidine kinase"/>
    <property type="match status" value="1"/>
</dbReference>
<dbReference type="GO" id="GO:0005886">
    <property type="term" value="C:plasma membrane"/>
    <property type="evidence" value="ECO:0007669"/>
    <property type="project" value="UniProtKB-SubCell"/>
</dbReference>
<dbReference type="InterPro" id="IPR005467">
    <property type="entry name" value="His_kinase_dom"/>
</dbReference>
<keyword evidence="14" id="KW-0472">Membrane</keyword>
<dbReference type="PROSITE" id="PS50894">
    <property type="entry name" value="HPT"/>
    <property type="match status" value="1"/>
</dbReference>
<keyword evidence="13" id="KW-0902">Two-component regulatory system</keyword>
<feature type="domain" description="HPt" evidence="22">
    <location>
        <begin position="918"/>
        <end position="1011"/>
    </location>
</feature>
<dbReference type="InterPro" id="IPR003661">
    <property type="entry name" value="HisK_dim/P_dom"/>
</dbReference>
<evidence type="ECO:0000256" key="17">
    <source>
        <dbReference type="PROSITE-ProRule" id="PRU00169"/>
    </source>
</evidence>
<dbReference type="NCBIfam" id="TIGR00229">
    <property type="entry name" value="sensory_box"/>
    <property type="match status" value="3"/>
</dbReference>
<dbReference type="Pfam" id="PF08448">
    <property type="entry name" value="PAS_4"/>
    <property type="match status" value="2"/>
</dbReference>
<accession>A0A426TVM6</accession>
<dbReference type="InterPro" id="IPR000700">
    <property type="entry name" value="PAS-assoc_C"/>
</dbReference>
<keyword evidence="6 17" id="KW-0597">Phosphoprotein</keyword>
<dbReference type="Pfam" id="PF00072">
    <property type="entry name" value="Response_reg"/>
    <property type="match status" value="1"/>
</dbReference>
<dbReference type="SUPFAM" id="SSF52172">
    <property type="entry name" value="CheY-like"/>
    <property type="match status" value="1"/>
</dbReference>
<dbReference type="PRINTS" id="PR00344">
    <property type="entry name" value="BCTRLSENSOR"/>
</dbReference>
<evidence type="ECO:0000256" key="9">
    <source>
        <dbReference type="ARBA" id="ARBA00022741"/>
    </source>
</evidence>
<keyword evidence="11" id="KW-0067">ATP-binding</keyword>